<feature type="domain" description="CUB" evidence="12">
    <location>
        <begin position="1324"/>
        <end position="1472"/>
    </location>
</feature>
<gene>
    <name evidence="14" type="ORF">PMACD_LOCUS6484</name>
</gene>
<feature type="chain" id="PRO_5032784729" description="Cubilin" evidence="11">
    <location>
        <begin position="21"/>
        <end position="3766"/>
    </location>
</feature>
<reference evidence="14" key="1">
    <citation type="submission" date="2021-02" db="EMBL/GenBank/DDBJ databases">
        <authorList>
            <person name="Steward A R."/>
        </authorList>
    </citation>
    <scope>NUCLEOTIDE SEQUENCE</scope>
</reference>
<feature type="domain" description="CUB" evidence="12">
    <location>
        <begin position="1474"/>
        <end position="1585"/>
    </location>
</feature>
<comment type="caution">
    <text evidence="10">Lacks conserved residue(s) required for the propagation of feature annotation.</text>
</comment>
<evidence type="ECO:0000256" key="3">
    <source>
        <dbReference type="ARBA" id="ARBA00022536"/>
    </source>
</evidence>
<feature type="domain" description="CUB" evidence="12">
    <location>
        <begin position="3657"/>
        <end position="3763"/>
    </location>
</feature>
<evidence type="ECO:0000256" key="8">
    <source>
        <dbReference type="ARBA" id="ARBA00023180"/>
    </source>
</evidence>
<sequence>MTYFLLKFLFLILCIVHSKSDIYKNRPKITTADGDLIIESSYNKNIYLKPNGPRSSIFVGNINLLDINITKKEEIWKPSVEYRDSDRGNKIGDLNDIIGRIERLESFSTTLPSTISLNVTYLTRQINTLRNRIRTIQSLINRKGKDECQSHPCENGGTCLNLVNGYYCLCPSNWKGVNCDEDVNECRNYAGTDLGCQNGATCINRPGSYECICKPGWFGLHCTRKERNCTGNDYEICGHGTCLQVTTGVGIKCLCNQGWTTNDTSIACLTDVNECLSSQGPRCSINPPVDCINLPGSFVCGSCPVGYEGDGYVCHDVDECLTLPNGGCSLSPRVSCHNTIGSRLCGPCPPGFEGDGVTCTWRGSCSINRGGCHPSAQCVETPGYGGQIVQCVCPQGMSGDGIGTNGCFVASNNLSNGTGCENYPCGAYGVCHQLRFGYTCICDEGYGGVHCDIQSGICSNNPCLNGGTCRSDGRSARRFRCECTAMFTGDLCQLRVEICGGVLDAEEGSIIYPPTNTTYRPNARCAWVIHTSPDKVINVTFSKFHLEHHAECYYDFVQIHDGRSSASQLVGRFCGNDLPKGGNIISSHNNLYFWFRSDQTISGEGFALHWNSISPICGGIIDATQHGRVNSPGSPGPYPPNRDCYWRLNTNLGKRIQLHFFQLDLETHPNCSFDYLAIYDGLHDTDPLLNKYCNSSQPAPVQSSSPEILIHFHSDAYGSGKGFQITYAPVEGVPGCGGFYTADKGEITSPSYNSKYLNNLICDYKIQTSPETKVRVTFRSFNLERSFRCRFDYIVIYDGPNEDSKQVGKFCGNTIPKSYTSSSNSLFIRFKSDQSISSGGFKVAYESICHKSIMGDSGIIKSPGYPFKYPKNTVCEYVIGTSPGKIVQLSFQDFDIEDNRFYNCQYDYVEVRDGPTSNSSLLGRYCGGSDHIPPIQTSSFNYLFIGFHSDMSISGTGFFANYTTLDIECGGIYRETTGLINYPGSGKVYYKNDQSCTWLLIAPEAMHIKLTWNRFDTEIQFTCENDFLELIEIDDDYNINGTSLGKYCGKSLPPALTTTSNKLMIKFQSDLSVNGLGFSLSYTFIDEKSHCGGVYIKTSGYIHSPGWPDNYEPNKDCTWTISVPIGQQIALKIKDFDLEMPIREKCDLGDYLLIRDGSSDSAPLLAKLCGSFKTKRIVSTAHNLYIHFHSDFYLSGKGFSIEWDGALRGCGGTLTSVAGSISSPNYPQDYNDDAECFYKIVTSSGSRIRIVFADLDLEQTLNCRDDYVEIYDGRDVYAPSLGRFCDLNNNQTSIETKSNYAFIKFRSDIFLGGKGFLLNYETICNTNISGSYGVIESPGYPNNYPLNLNCIWNITVGLGNKINITFTHFNIFSFQYRPRLRGIPPWNRYRSPWVVHNSSFNYSPLYHTYIQGGPQCESYLQFKEITEENFSDKLCGTSLPPPISTKSNSMQINFVSGYFNAANGFRLEWVKDGCGAYLKKQRGDIELPKNIIYSNKGLECEWVIETLPGSRVTVILNDIFVEETKNCTVDSIEFYNGQSSSSHLISKICHRGSNTIQSSSNYMFVKFVKKSSLRDVYFSAYYDSDTSGCGGRITSRTGVITSENYPKNYNDNMDCLWYITVPDNHRIELNFLDLDLYSVDDDDESYCGDSIKIYENSYIADTNYTHLICPKSNVSQIISNTSYMVLQFTTDTFGSAKGFKANFSATCGAVIEAKYDGVITNDRFLSQNLHNCTWVILSHDLGEKIKLTMEHMSIPRTIEKVSNKECPSSFFKIFDGNDINSPVIGEFCGYKVPSEIVSHGSALTIMHGTYGDTLSGSFTAHYSTLSSACGGTVLSEEGSIASPNYPLSYPLGTNCEWTLQASPGNSMYVTFEAFNIVNSDRCNEDYLEIRENNGGGRLLGVYCGETVPVNTTTGSAIYIKFHSGYLSSGTGFLAHFGILHQNEITEKSQGEISSPLYPHAYNREGEFSWRIIGKLTSSITLNINELVIPKRGEVCDSKLIIYDGYDEEAPILETVCGIIRNEDKILTARSSLVYIRFVITEPDIDTVFNIKWSQTQSDLIRTEGGTLKRCGYNESRVIAGGAVVNFHSPNYPEEYGENLFCEWVFEATVGRHLQLNFNDFKLEESSACYADHVSIYSRNLKEDWKLVKENLCLFENAKQGFEISQLLKVILQTDSSIAEKGFSASVKSKCGGLISKESGTIEFSWDERDFRNNIRCNWTIKVRPGRTVKIDFEHFNITNELECNQYVMIRNGESFESPILGAGKFCGYSHEVRESLISSGNAIYVSYVNNNHHITSVVTTFETFKLRFEEKNIECGSTSAIDSDKKWEVISSPNYPSVPMPYSECVWVLTGPPGEKLRIEFIDRFDIDGRDDCKDESIEVHDGASALAPTIGVYCGTKPGTVRSSSNALYIKYSTMLSEPRNGFKANISTDVCGGTIIAESGEITSPGYPHMLILPTGSLCRWHIISPLKNVIKFYMVDFNIPESRHDCQINVTVMESLPMNKTASNLMEFCSDAPPVSNTVIETSTNEATISFFVGDPSSYTQISEYKGFKMTFNSSRPSCGGTLMQSEGYLTTPGYPRTTSLRFCQWLVFIPDRTRRVKLEIIDYNENERIGIYNDATFESLIDIYSGKNISGNPLIYESSGNTIAVYLLMKMSSSQSYPQRFKARFTSDEPALCGDSLQGTSGKITAPDLQRSYVCKWTYNFADSYKFSNYSDYNTMFISITNTFSRESKCYYSHSRLIIDVPIENTGQKFTRTVCGNQTEISYRIPLTSLTLRAIQVNLEPLLFNVEWKLQPCGGVVHLSQEPRNMLNIPKSFNHTLDCGWIVIAPPGVRIETSIEGIFNHDCSDEFLTVHHGLTQSMSVLEYCKNKIPAKSIVTSFMNTFIQYHSKAQQSTNLKLVMKVASSQCGGYLDGYERIFSSPNYPNHYDENTECTWVIQASIGYRVSLSFFQRFVVEDTVNCTKDAVIIYDWVNGSYQELAKLCGREIPSVLNSTSTRMKVVFRTDSNINLDGFTAEWTEICGGVFTATDIDQFIYSPGYGSGYGPLLDCSYEILAPTNNKLIVQFQDFALEGIYPECKYDNLTITGEREYNFLLKIFCGKHIPPILENYEKVMINFKTDSIGQDKGFKLSYSLYKCGGKITEPTMIRTGSAEEYFNGLNCTWIIEAPSDKVVIVNFAYIDIEPHYSCSNDYIAVFDGSQIENDHRLALLCGKINSSTVIKSNSSRAIVQFVSDDFLNYKGFQAQISFSYGEAVGCGGVISLLSVTQYSLKSPRIGNSFVYENYLDCHWFVNAPEDHVVKVEFTAFHVSPCADVNQTAIGIRKCSCDFVEIRDGLNPNSLLIDKFCGHTLPPAIVSSTNVLSIRLSTDGEIVSSGFEISLSVQSSRCYPTEISIDFNVKKIQSPGFENGIVPRGLHCKYFLKESRSFDAIHLRVNYLDLEPGTGNHCINDKLIITSVPQTHNLTIGKNFVLNKNSDNFFVYSSLYDPLLTFPEHFVLCGSNKSFDFYLHGNININLITSAETTLTHKGVELEVAYVGHCGGKGNYTEPYGHIVNSFYEDHNDKLVSCSTLITAPENYTISIYINELYPSYFHDIAYFEILDGDKLSSPSLCKVQSTFNMQSVSSTGRYLLLHTVMKGTEQIIYNINYVTTDKGRGCGGKLVNELGRITSPMYPDVYRKRSTCEWELETPIGTRLRLHFSEFDLGVLCDQNYVSLVDRNGNFVSSYCSETPADYTSEDNYVKVVYTTTMSNGGTGWVADFVGILDF</sequence>
<dbReference type="InterPro" id="IPR009030">
    <property type="entry name" value="Growth_fac_rcpt_cys_sf"/>
</dbReference>
<dbReference type="InterPro" id="IPR000859">
    <property type="entry name" value="CUB_dom"/>
</dbReference>
<dbReference type="PROSITE" id="PS01180">
    <property type="entry name" value="CUB"/>
    <property type="match status" value="25"/>
</dbReference>
<dbReference type="SMART" id="SM00179">
    <property type="entry name" value="EGF_CA"/>
    <property type="match status" value="5"/>
</dbReference>
<feature type="domain" description="CUB" evidence="12">
    <location>
        <begin position="1210"/>
        <end position="1323"/>
    </location>
</feature>
<dbReference type="InterPro" id="IPR001881">
    <property type="entry name" value="EGF-like_Ca-bd_dom"/>
</dbReference>
<dbReference type="SMART" id="SM00181">
    <property type="entry name" value="EGF"/>
    <property type="match status" value="8"/>
</dbReference>
<feature type="signal peptide" evidence="11">
    <location>
        <begin position="1"/>
        <end position="20"/>
    </location>
</feature>
<feature type="domain" description="CUB" evidence="12">
    <location>
        <begin position="1589"/>
        <end position="1706"/>
    </location>
</feature>
<evidence type="ECO:0000256" key="10">
    <source>
        <dbReference type="PROSITE-ProRule" id="PRU00076"/>
    </source>
</evidence>
<feature type="domain" description="CUB" evidence="12">
    <location>
        <begin position="3138"/>
        <end position="3250"/>
    </location>
</feature>
<feature type="domain" description="CUB" evidence="12">
    <location>
        <begin position="617"/>
        <end position="730"/>
    </location>
</feature>
<dbReference type="Pfam" id="PF00431">
    <property type="entry name" value="CUB"/>
    <property type="match status" value="22"/>
</dbReference>
<dbReference type="InterPro" id="IPR000742">
    <property type="entry name" value="EGF"/>
</dbReference>
<evidence type="ECO:0000256" key="5">
    <source>
        <dbReference type="ARBA" id="ARBA00022737"/>
    </source>
</evidence>
<dbReference type="PROSITE" id="PS01186">
    <property type="entry name" value="EGF_2"/>
    <property type="match status" value="2"/>
</dbReference>
<dbReference type="Pfam" id="PF07645">
    <property type="entry name" value="EGF_CA"/>
    <property type="match status" value="2"/>
</dbReference>
<keyword evidence="7 10" id="KW-1015">Disulfide bond</keyword>
<evidence type="ECO:0000256" key="11">
    <source>
        <dbReference type="SAM" id="SignalP"/>
    </source>
</evidence>
<feature type="domain" description="CUB" evidence="12">
    <location>
        <begin position="2070"/>
        <end position="2189"/>
    </location>
</feature>
<keyword evidence="4 11" id="KW-0732">Signal</keyword>
<dbReference type="GO" id="GO:0005886">
    <property type="term" value="C:plasma membrane"/>
    <property type="evidence" value="ECO:0007669"/>
    <property type="project" value="UniProtKB-SubCell"/>
</dbReference>
<feature type="domain" description="EGF-like" evidence="13">
    <location>
        <begin position="454"/>
        <end position="493"/>
    </location>
</feature>
<dbReference type="PROSITE" id="PS01187">
    <property type="entry name" value="EGF_CA"/>
    <property type="match status" value="1"/>
</dbReference>
<feature type="disulfide bond" evidence="10">
    <location>
        <begin position="213"/>
        <end position="222"/>
    </location>
</feature>
<feature type="domain" description="CUB" evidence="12">
    <location>
        <begin position="1940"/>
        <end position="2055"/>
    </location>
</feature>
<evidence type="ECO:0000256" key="4">
    <source>
        <dbReference type="ARBA" id="ARBA00022729"/>
    </source>
</evidence>
<keyword evidence="2" id="KW-1003">Cell membrane</keyword>
<keyword evidence="5" id="KW-0677">Repeat</keyword>
<feature type="domain" description="EGF-like" evidence="13">
    <location>
        <begin position="144"/>
        <end position="180"/>
    </location>
</feature>
<keyword evidence="3 10" id="KW-0245">EGF-like domain</keyword>
<dbReference type="FunFam" id="2.60.120.290:FF:000005">
    <property type="entry name" value="Procollagen C-endopeptidase enhancer 1"/>
    <property type="match status" value="2"/>
</dbReference>
<evidence type="ECO:0000259" key="13">
    <source>
        <dbReference type="PROSITE" id="PS50026"/>
    </source>
</evidence>
<accession>A0A821RRY8</accession>
<comment type="subcellular location">
    <subcellularLocation>
        <location evidence="1">Cell membrane</location>
    </subcellularLocation>
</comment>
<keyword evidence="8" id="KW-0325">Glycoprotein</keyword>
<dbReference type="Pfam" id="PF00008">
    <property type="entry name" value="EGF"/>
    <property type="match status" value="2"/>
</dbReference>
<dbReference type="InterPro" id="IPR018097">
    <property type="entry name" value="EGF_Ca-bd_CS"/>
</dbReference>
<evidence type="ECO:0000256" key="2">
    <source>
        <dbReference type="ARBA" id="ARBA00022475"/>
    </source>
</evidence>
<dbReference type="PROSITE" id="PS50026">
    <property type="entry name" value="EGF_3"/>
    <property type="match status" value="4"/>
</dbReference>
<keyword evidence="15" id="KW-1185">Reference proteome</keyword>
<dbReference type="Proteomes" id="UP000663880">
    <property type="component" value="Unassembled WGS sequence"/>
</dbReference>
<feature type="domain" description="CUB" evidence="12">
    <location>
        <begin position="1091"/>
        <end position="1206"/>
    </location>
</feature>
<comment type="caution">
    <text evidence="14">The sequence shown here is derived from an EMBL/GenBank/DDBJ whole genome shotgun (WGS) entry which is preliminary data.</text>
</comment>
<feature type="domain" description="CUB" evidence="12">
    <location>
        <begin position="849"/>
        <end position="965"/>
    </location>
</feature>
<dbReference type="Gene3D" id="2.10.25.10">
    <property type="entry name" value="Laminin"/>
    <property type="match status" value="5"/>
</dbReference>
<feature type="domain" description="CUB" evidence="12">
    <location>
        <begin position="2909"/>
        <end position="3022"/>
    </location>
</feature>
<dbReference type="SUPFAM" id="SSF49854">
    <property type="entry name" value="Spermadhesin, CUB domain"/>
    <property type="match status" value="25"/>
</dbReference>
<evidence type="ECO:0000313" key="15">
    <source>
        <dbReference type="Proteomes" id="UP000663880"/>
    </source>
</evidence>
<dbReference type="FunFam" id="2.60.120.290:FF:000060">
    <property type="entry name" value="Cubilin homolog"/>
    <property type="match status" value="1"/>
</dbReference>
<feature type="domain" description="CUB" evidence="12">
    <location>
        <begin position="2433"/>
        <end position="2558"/>
    </location>
</feature>
<organism evidence="14 15">
    <name type="scientific">Pieris macdunnoughi</name>
    <dbReference type="NCBI Taxonomy" id="345717"/>
    <lineage>
        <taxon>Eukaryota</taxon>
        <taxon>Metazoa</taxon>
        <taxon>Ecdysozoa</taxon>
        <taxon>Arthropoda</taxon>
        <taxon>Hexapoda</taxon>
        <taxon>Insecta</taxon>
        <taxon>Pterygota</taxon>
        <taxon>Neoptera</taxon>
        <taxon>Endopterygota</taxon>
        <taxon>Lepidoptera</taxon>
        <taxon>Glossata</taxon>
        <taxon>Ditrysia</taxon>
        <taxon>Papilionoidea</taxon>
        <taxon>Pieridae</taxon>
        <taxon>Pierinae</taxon>
        <taxon>Pieris</taxon>
    </lineage>
</organism>
<feature type="disulfide bond" evidence="10">
    <location>
        <begin position="170"/>
        <end position="179"/>
    </location>
</feature>
<feature type="disulfide bond" evidence="10">
    <location>
        <begin position="442"/>
        <end position="451"/>
    </location>
</feature>
<dbReference type="InterPro" id="IPR049883">
    <property type="entry name" value="NOTCH1_EGF-like"/>
</dbReference>
<dbReference type="FunFam" id="2.10.25.10:FF:000123">
    <property type="entry name" value="Crumbs homolog 1 (Drosophila)"/>
    <property type="match status" value="1"/>
</dbReference>
<evidence type="ECO:0000256" key="9">
    <source>
        <dbReference type="PROSITE-ProRule" id="PRU00059"/>
    </source>
</evidence>
<proteinExistence type="predicted"/>
<feature type="domain" description="CUB" evidence="12">
    <location>
        <begin position="2315"/>
        <end position="2431"/>
    </location>
</feature>
<dbReference type="GO" id="GO:0005509">
    <property type="term" value="F:calcium ion binding"/>
    <property type="evidence" value="ECO:0007669"/>
    <property type="project" value="InterPro"/>
</dbReference>
<dbReference type="Pfam" id="PF12661">
    <property type="entry name" value="hEGF"/>
    <property type="match status" value="1"/>
</dbReference>
<dbReference type="InterPro" id="IPR035914">
    <property type="entry name" value="Sperma_CUB_dom_sf"/>
</dbReference>
<dbReference type="PROSITE" id="PS00010">
    <property type="entry name" value="ASX_HYDROXYL"/>
    <property type="match status" value="2"/>
</dbReference>
<feature type="domain" description="CUB" evidence="12">
    <location>
        <begin position="2562"/>
        <end position="2672"/>
    </location>
</feature>
<dbReference type="OrthoDB" id="10009301at2759"/>
<dbReference type="SUPFAM" id="SSF57196">
    <property type="entry name" value="EGF/Laminin"/>
    <property type="match status" value="3"/>
</dbReference>
<feature type="disulfide bond" evidence="9">
    <location>
        <begin position="969"/>
        <end position="996"/>
    </location>
</feature>
<feature type="domain" description="CUB" evidence="12">
    <location>
        <begin position="3023"/>
        <end position="3136"/>
    </location>
</feature>
<feature type="domain" description="CUB" evidence="12">
    <location>
        <begin position="1707"/>
        <end position="1825"/>
    </location>
</feature>
<keyword evidence="6" id="KW-0472">Membrane</keyword>
<dbReference type="Gene3D" id="2.60.120.290">
    <property type="entry name" value="Spermadhesin, CUB domain"/>
    <property type="match status" value="26"/>
</dbReference>
<evidence type="ECO:0000256" key="7">
    <source>
        <dbReference type="ARBA" id="ARBA00023157"/>
    </source>
</evidence>
<evidence type="ECO:0000313" key="14">
    <source>
        <dbReference type="EMBL" id="CAF4844369.1"/>
    </source>
</evidence>
<feature type="domain" description="CUB" evidence="12">
    <location>
        <begin position="2797"/>
        <end position="2905"/>
    </location>
</feature>
<dbReference type="PANTHER" id="PTHR24251">
    <property type="entry name" value="OVOCHYMASE-RELATED"/>
    <property type="match status" value="1"/>
</dbReference>
<evidence type="ECO:0000259" key="12">
    <source>
        <dbReference type="PROSITE" id="PS01180"/>
    </source>
</evidence>
<dbReference type="CDD" id="cd00041">
    <property type="entry name" value="CUB"/>
    <property type="match status" value="23"/>
</dbReference>
<feature type="domain" description="CUB" evidence="12">
    <location>
        <begin position="969"/>
        <end position="1085"/>
    </location>
</feature>
<feature type="domain" description="CUB" evidence="12">
    <location>
        <begin position="2190"/>
        <end position="2311"/>
    </location>
</feature>
<dbReference type="FunFam" id="2.60.120.290:FF:000013">
    <property type="entry name" value="Membrane frizzled-related protein"/>
    <property type="match status" value="7"/>
</dbReference>
<feature type="domain" description="CUB" evidence="12">
    <location>
        <begin position="736"/>
        <end position="848"/>
    </location>
</feature>
<feature type="domain" description="EGF-like" evidence="13">
    <location>
        <begin position="182"/>
        <end position="223"/>
    </location>
</feature>
<dbReference type="CDD" id="cd00054">
    <property type="entry name" value="EGF_CA"/>
    <property type="match status" value="5"/>
</dbReference>
<dbReference type="EMBL" id="CAJOBZ010000014">
    <property type="protein sequence ID" value="CAF4844369.1"/>
    <property type="molecule type" value="Genomic_DNA"/>
</dbReference>
<feature type="disulfide bond" evidence="10">
    <location>
        <begin position="483"/>
        <end position="492"/>
    </location>
</feature>
<dbReference type="SUPFAM" id="SSF57184">
    <property type="entry name" value="Growth factor receptor domain"/>
    <property type="match status" value="1"/>
</dbReference>
<dbReference type="PROSITE" id="PS00022">
    <property type="entry name" value="EGF_1"/>
    <property type="match status" value="4"/>
</dbReference>
<dbReference type="InterPro" id="IPR000152">
    <property type="entry name" value="EGF-type_Asp/Asn_hydroxyl_site"/>
</dbReference>
<feature type="domain" description="CUB" evidence="12">
    <location>
        <begin position="1829"/>
        <end position="1939"/>
    </location>
</feature>
<feature type="domain" description="CUB" evidence="12">
    <location>
        <begin position="2677"/>
        <end position="2761"/>
    </location>
</feature>
<feature type="disulfide bond" evidence="9">
    <location>
        <begin position="617"/>
        <end position="644"/>
    </location>
</feature>
<dbReference type="InterPro" id="IPR013032">
    <property type="entry name" value="EGF-like_CS"/>
</dbReference>
<dbReference type="FunFam" id="2.10.25.10:FF:000260">
    <property type="entry name" value="Notch receptor 4"/>
    <property type="match status" value="1"/>
</dbReference>
<evidence type="ECO:0008006" key="16">
    <source>
        <dbReference type="Google" id="ProtNLM"/>
    </source>
</evidence>
<protein>
    <recommendedName>
        <fullName evidence="16">Cubilin</fullName>
    </recommendedName>
</protein>
<dbReference type="SMART" id="SM00042">
    <property type="entry name" value="CUB"/>
    <property type="match status" value="25"/>
</dbReference>
<dbReference type="CDD" id="cd22201">
    <property type="entry name" value="cubilin_NTD"/>
    <property type="match status" value="1"/>
</dbReference>
<feature type="domain" description="CUB" evidence="12">
    <location>
        <begin position="3257"/>
        <end position="3384"/>
    </location>
</feature>
<feature type="domain" description="EGF-like" evidence="13">
    <location>
        <begin position="416"/>
        <end position="452"/>
    </location>
</feature>
<evidence type="ECO:0000256" key="6">
    <source>
        <dbReference type="ARBA" id="ARBA00023136"/>
    </source>
</evidence>
<name>A0A821RRY8_9NEOP</name>
<evidence type="ECO:0000256" key="1">
    <source>
        <dbReference type="ARBA" id="ARBA00004236"/>
    </source>
</evidence>
<feature type="domain" description="CUB" evidence="12">
    <location>
        <begin position="499"/>
        <end position="613"/>
    </location>
</feature>